<dbReference type="InterPro" id="IPR051202">
    <property type="entry name" value="Peptidase_C40"/>
</dbReference>
<evidence type="ECO:0000313" key="7">
    <source>
        <dbReference type="Proteomes" id="UP000271374"/>
    </source>
</evidence>
<proteinExistence type="inferred from homology"/>
<protein>
    <submittedName>
        <fullName evidence="6">NlpC/P60 family protein</fullName>
    </submittedName>
</protein>
<dbReference type="Pfam" id="PF00877">
    <property type="entry name" value="NLPC_P60"/>
    <property type="match status" value="1"/>
</dbReference>
<evidence type="ECO:0000256" key="2">
    <source>
        <dbReference type="ARBA" id="ARBA00022670"/>
    </source>
</evidence>
<dbReference type="GO" id="GO:0006508">
    <property type="term" value="P:proteolysis"/>
    <property type="evidence" value="ECO:0007669"/>
    <property type="project" value="UniProtKB-KW"/>
</dbReference>
<dbReference type="EMBL" id="RXNT01000011">
    <property type="protein sequence ID" value="RTR29935.1"/>
    <property type="molecule type" value="Genomic_DNA"/>
</dbReference>
<gene>
    <name evidence="6" type="ORF">EKG37_13610</name>
</gene>
<dbReference type="AlphaFoldDB" id="A0A3S0RJI9"/>
<feature type="domain" description="NlpC/P60" evidence="5">
    <location>
        <begin position="178"/>
        <end position="302"/>
    </location>
</feature>
<dbReference type="Gene3D" id="2.30.30.40">
    <property type="entry name" value="SH3 Domains"/>
    <property type="match status" value="2"/>
</dbReference>
<evidence type="ECO:0000256" key="1">
    <source>
        <dbReference type="ARBA" id="ARBA00007074"/>
    </source>
</evidence>
<comment type="similarity">
    <text evidence="1">Belongs to the peptidase C40 family.</text>
</comment>
<keyword evidence="7" id="KW-1185">Reference proteome</keyword>
<evidence type="ECO:0000256" key="4">
    <source>
        <dbReference type="ARBA" id="ARBA00022807"/>
    </source>
</evidence>
<dbReference type="SUPFAM" id="SSF54001">
    <property type="entry name" value="Cysteine proteinases"/>
    <property type="match status" value="1"/>
</dbReference>
<dbReference type="Proteomes" id="UP000271374">
    <property type="component" value="Unassembled WGS sequence"/>
</dbReference>
<dbReference type="GO" id="GO:0008234">
    <property type="term" value="F:cysteine-type peptidase activity"/>
    <property type="evidence" value="ECO:0007669"/>
    <property type="project" value="UniProtKB-KW"/>
</dbReference>
<dbReference type="OrthoDB" id="9813368at2"/>
<dbReference type="InterPro" id="IPR000064">
    <property type="entry name" value="NLP_P60_dom"/>
</dbReference>
<evidence type="ECO:0000256" key="3">
    <source>
        <dbReference type="ARBA" id="ARBA00022801"/>
    </source>
</evidence>
<accession>A0A3S0RJI9</accession>
<evidence type="ECO:0000313" key="6">
    <source>
        <dbReference type="EMBL" id="RTR29935.1"/>
    </source>
</evidence>
<dbReference type="Pfam" id="PF18348">
    <property type="entry name" value="SH3_16"/>
    <property type="match status" value="1"/>
</dbReference>
<dbReference type="PROSITE" id="PS51935">
    <property type="entry name" value="NLPC_P60"/>
    <property type="match status" value="1"/>
</dbReference>
<dbReference type="PANTHER" id="PTHR47053">
    <property type="entry name" value="MUREIN DD-ENDOPEPTIDASE MEPH-RELATED"/>
    <property type="match status" value="1"/>
</dbReference>
<sequence length="302" mass="33571">MVNAKVVNVPVATVWTSFDSPREFDQKAISYPVDIQDWIDSMSYEESLDLCNSNLVQTQVLFGEEVLVVEEKDGWSKVLLPEQASKKDERGYPGWIPNAQLRNVAEWNVKTVPIAVVTSKKAEIFDEERAPLFLLSYQTTLPVLGQDEERVKVQTPTGFGYLKIEDVEIAPSFAERKLGNGQEIVAAGEQFLNLPYLWAGTSSFGYDCSGFCYSMCKANGYIIPRDAGDQAGAGKSIPLSAIEPGDLLFFAYEEGKGSIHHVGIYYGDGKLLHSPKTGKTIEIIDLKGTIYERELCAASRYW</sequence>
<evidence type="ECO:0000259" key="5">
    <source>
        <dbReference type="PROSITE" id="PS51935"/>
    </source>
</evidence>
<dbReference type="PANTHER" id="PTHR47053:SF3">
    <property type="entry name" value="GAMMA-D-GLUTAMYL-L-LYSINE DIPEPTIDYL-PEPTIDASE"/>
    <property type="match status" value="1"/>
</dbReference>
<name>A0A3S0RJI9_9BACI</name>
<reference evidence="6 7" key="1">
    <citation type="submission" date="2018-12" db="EMBL/GenBank/DDBJ databases">
        <title>Bacillus yapensis draft genome sequence.</title>
        <authorList>
            <person name="Yu L."/>
            <person name="Xu X."/>
            <person name="Tang X."/>
        </authorList>
    </citation>
    <scope>NUCLEOTIDE SEQUENCE [LARGE SCALE GENOMIC DNA]</scope>
    <source>
        <strain evidence="6 7">XXST-01</strain>
    </source>
</reference>
<comment type="caution">
    <text evidence="6">The sequence shown here is derived from an EMBL/GenBank/DDBJ whole genome shotgun (WGS) entry which is preliminary data.</text>
</comment>
<organism evidence="6 7">
    <name type="scientific">Bacillus yapensis</name>
    <dbReference type="NCBI Taxonomy" id="2492960"/>
    <lineage>
        <taxon>Bacteria</taxon>
        <taxon>Bacillati</taxon>
        <taxon>Bacillota</taxon>
        <taxon>Bacilli</taxon>
        <taxon>Bacillales</taxon>
        <taxon>Bacillaceae</taxon>
        <taxon>Bacillus</taxon>
    </lineage>
</organism>
<keyword evidence="4" id="KW-0788">Thiol protease</keyword>
<dbReference type="Pfam" id="PF23795">
    <property type="entry name" value="SH3_YKFC_2nd"/>
    <property type="match status" value="1"/>
</dbReference>
<dbReference type="InterPro" id="IPR041382">
    <property type="entry name" value="SH3_16"/>
</dbReference>
<dbReference type="Gene3D" id="3.90.1720.10">
    <property type="entry name" value="endopeptidase domain like (from Nostoc punctiforme)"/>
    <property type="match status" value="1"/>
</dbReference>
<dbReference type="InterPro" id="IPR038765">
    <property type="entry name" value="Papain-like_cys_pep_sf"/>
</dbReference>
<keyword evidence="2" id="KW-0645">Protease</keyword>
<dbReference type="InterPro" id="IPR057812">
    <property type="entry name" value="SH3_YKFC_2nd"/>
</dbReference>
<keyword evidence="3" id="KW-0378">Hydrolase</keyword>
<dbReference type="RefSeq" id="WP_126409211.1">
    <property type="nucleotide sequence ID" value="NZ_RXNT01000011.1"/>
</dbReference>